<feature type="chain" id="PRO_5019309576" description="Bulb-type lectin domain-containing protein" evidence="2">
    <location>
        <begin position="33"/>
        <end position="390"/>
    </location>
</feature>
<dbReference type="Proteomes" id="UP000285317">
    <property type="component" value="Chromosome"/>
</dbReference>
<dbReference type="CDD" id="cd00028">
    <property type="entry name" value="B_lectin"/>
    <property type="match status" value="1"/>
</dbReference>
<accession>A0A3T0SYF3</accession>
<evidence type="ECO:0000256" key="1">
    <source>
        <dbReference type="SAM" id="MobiDB-lite"/>
    </source>
</evidence>
<keyword evidence="2" id="KW-0732">Signal</keyword>
<dbReference type="KEGG" id="rfs:C1I64_03895"/>
<feature type="compositionally biased region" description="Polar residues" evidence="1">
    <location>
        <begin position="52"/>
        <end position="64"/>
    </location>
</feature>
<dbReference type="Gene3D" id="2.90.10.10">
    <property type="entry name" value="Bulb-type lectin domain"/>
    <property type="match status" value="4"/>
</dbReference>
<dbReference type="PROSITE" id="PS50927">
    <property type="entry name" value="BULB_LECTIN"/>
    <property type="match status" value="2"/>
</dbReference>
<evidence type="ECO:0000259" key="3">
    <source>
        <dbReference type="PROSITE" id="PS50927"/>
    </source>
</evidence>
<reference evidence="4 5" key="1">
    <citation type="submission" date="2018-03" db="EMBL/GenBank/DDBJ databases">
        <title>Bacteriophage NCPPB3778 and a type I-E CRISPR drive the evolution of the US Biological Select Agent, Rathayibacter toxicus.</title>
        <authorList>
            <person name="Davis E.W.II."/>
            <person name="Tabima J.F."/>
            <person name="Weisberg A.J."/>
            <person name="Dantas Lopes L."/>
            <person name="Wiseman M.S."/>
            <person name="Wiseman M.S."/>
            <person name="Pupko T."/>
            <person name="Belcher M.S."/>
            <person name="Sechler A.J."/>
            <person name="Tancos M.A."/>
            <person name="Schroeder B.K."/>
            <person name="Murray T.D."/>
            <person name="Luster D.G."/>
            <person name="Schneider W.L."/>
            <person name="Rogers E."/>
            <person name="Andreote F.D."/>
            <person name="Grunwald N.J."/>
            <person name="Putnam M.L."/>
            <person name="Chang J.H."/>
        </authorList>
    </citation>
    <scope>NUCLEOTIDE SEQUENCE [LARGE SCALE GENOMIC DNA]</scope>
    <source>
        <strain evidence="4 5">DSM 15932</strain>
    </source>
</reference>
<dbReference type="Gene3D" id="2.90.10.30">
    <property type="match status" value="1"/>
</dbReference>
<protein>
    <recommendedName>
        <fullName evidence="3">Bulb-type lectin domain-containing protein</fullName>
    </recommendedName>
</protein>
<evidence type="ECO:0000256" key="2">
    <source>
        <dbReference type="SAM" id="SignalP"/>
    </source>
</evidence>
<feature type="signal peptide" evidence="2">
    <location>
        <begin position="1"/>
        <end position="32"/>
    </location>
</feature>
<dbReference type="InterPro" id="IPR036426">
    <property type="entry name" value="Bulb-type_lectin_dom_sf"/>
</dbReference>
<dbReference type="SUPFAM" id="SSF51110">
    <property type="entry name" value="alpha-D-mannose-specific plant lectins"/>
    <property type="match status" value="3"/>
</dbReference>
<dbReference type="AlphaFoldDB" id="A0A3T0SYF3"/>
<sequence length="390" mass="40684">MTSHTSSRPLASGLVALVTTGALLLGAAPASAEGAHGAVSAPRSETARAGDSATSSTLEASAQLSAGQSIASGGPGGGYTFRMQDDGNAVTYDQAGRAVFSTGTSGRGNRLVMQEDGNAVIYSADDRPLWSTGTDIEPDSHLVIQADGNLVLYRVNGSPAWASSINGLIAEPPLSTLLTFEVLHRGHQLTSPNGRFRAVMQRDGNLVGYGPDGVVWNTGTRGTDNWLAVRPDSITVEREDGTRKWVAETGGGVDHVTLDDSGVLTVLDEDDAVLWTSQSGLPGAQMYAPNTLERDDLLRSDDGRYRAVMQADGNFVVYGPTGAIWQTATAGVESSFQFSKDGTAKVVAGNGAVTWASQPAAGGAPFRLVMQSDGNLVEYDGQGHAIWSLR</sequence>
<organism evidence="4 5">
    <name type="scientific">Rathayibacter festucae DSM 15932</name>
    <dbReference type="NCBI Taxonomy" id="1328866"/>
    <lineage>
        <taxon>Bacteria</taxon>
        <taxon>Bacillati</taxon>
        <taxon>Actinomycetota</taxon>
        <taxon>Actinomycetes</taxon>
        <taxon>Micrococcales</taxon>
        <taxon>Microbacteriaceae</taxon>
        <taxon>Rathayibacter</taxon>
    </lineage>
</organism>
<dbReference type="SMART" id="SM00108">
    <property type="entry name" value="B_lectin"/>
    <property type="match status" value="2"/>
</dbReference>
<dbReference type="RefSeq" id="WP_127886265.1">
    <property type="nucleotide sequence ID" value="NZ_CP028137.1"/>
</dbReference>
<gene>
    <name evidence="4" type="ORF">C1I64_03895</name>
</gene>
<feature type="region of interest" description="Disordered" evidence="1">
    <location>
        <begin position="34"/>
        <end position="71"/>
    </location>
</feature>
<dbReference type="InterPro" id="IPR001480">
    <property type="entry name" value="Bulb-type_lectin_dom"/>
</dbReference>
<feature type="domain" description="Bulb-type lectin" evidence="3">
    <location>
        <begin position="55"/>
        <end position="165"/>
    </location>
</feature>
<name>A0A3T0SYF3_9MICO</name>
<evidence type="ECO:0000313" key="5">
    <source>
        <dbReference type="Proteomes" id="UP000285317"/>
    </source>
</evidence>
<dbReference type="EMBL" id="CP028137">
    <property type="protein sequence ID" value="AZZ51272.1"/>
    <property type="molecule type" value="Genomic_DNA"/>
</dbReference>
<feature type="domain" description="Bulb-type lectin" evidence="3">
    <location>
        <begin position="174"/>
        <end position="330"/>
    </location>
</feature>
<proteinExistence type="predicted"/>
<evidence type="ECO:0000313" key="4">
    <source>
        <dbReference type="EMBL" id="AZZ51272.1"/>
    </source>
</evidence>